<dbReference type="EC" id="2.3.1.94" evidence="5"/>
<dbReference type="OrthoDB" id="329835at2759"/>
<dbReference type="OMA" id="CVEDIPW"/>
<dbReference type="SMART" id="SM00822">
    <property type="entry name" value="PKS_KR"/>
    <property type="match status" value="1"/>
</dbReference>
<dbReference type="InterPro" id="IPR013120">
    <property type="entry name" value="FAR_NAD-bd"/>
</dbReference>
<dbReference type="STRING" id="432359.V4YYG7"/>
<evidence type="ECO:0000256" key="1">
    <source>
        <dbReference type="ARBA" id="ARBA00022450"/>
    </source>
</evidence>
<dbReference type="GO" id="GO:0004315">
    <property type="term" value="F:3-oxoacyl-[acyl-carrier-protein] synthase activity"/>
    <property type="evidence" value="ECO:0007669"/>
    <property type="project" value="InterPro"/>
</dbReference>
<dbReference type="Pfam" id="PF08659">
    <property type="entry name" value="KR"/>
    <property type="match status" value="1"/>
</dbReference>
<dbReference type="Pfam" id="PF07993">
    <property type="entry name" value="NAD_binding_4"/>
    <property type="match status" value="1"/>
</dbReference>
<dbReference type="SUPFAM" id="SSF52151">
    <property type="entry name" value="FabD/lysophospholipase-like"/>
    <property type="match status" value="1"/>
</dbReference>
<dbReference type="SMART" id="SM00825">
    <property type="entry name" value="PKS_KS"/>
    <property type="match status" value="1"/>
</dbReference>
<dbReference type="Pfam" id="PF00698">
    <property type="entry name" value="Acyl_transf_1"/>
    <property type="match status" value="1"/>
</dbReference>
<keyword evidence="3 5" id="KW-0808">Transferase</keyword>
<feature type="non-terminal residue" evidence="5">
    <location>
        <position position="1"/>
    </location>
</feature>
<dbReference type="CDD" id="cd00833">
    <property type="entry name" value="PKS"/>
    <property type="match status" value="1"/>
</dbReference>
<keyword evidence="2" id="KW-0597">Phosphoprotein</keyword>
<protein>
    <submittedName>
        <fullName evidence="5">Type I fatty acid synthase</fullName>
        <ecNumber evidence="5">2.3.1.111</ecNumber>
        <ecNumber evidence="5">2.3.1.94</ecNumber>
    </submittedName>
</protein>
<dbReference type="PANTHER" id="PTHR43775">
    <property type="entry name" value="FATTY ACID SYNTHASE"/>
    <property type="match status" value="1"/>
</dbReference>
<reference evidence="5" key="1">
    <citation type="submission" date="2007-03" db="EMBL/GenBank/DDBJ databases">
        <authorList>
            <person name="Paulsen I."/>
        </authorList>
    </citation>
    <scope>NUCLEOTIDE SEQUENCE</scope>
    <source>
        <strain evidence="5">VEG</strain>
    </source>
</reference>
<dbReference type="InterPro" id="IPR016035">
    <property type="entry name" value="Acyl_Trfase/lysoPLipase"/>
</dbReference>
<dbReference type="InterPro" id="IPR036291">
    <property type="entry name" value="NAD(P)-bd_dom_sf"/>
</dbReference>
<dbReference type="EC" id="2.3.1.111" evidence="5"/>
<proteinExistence type="predicted"/>
<dbReference type="InterPro" id="IPR016036">
    <property type="entry name" value="Malonyl_transacylase_ACP-bd"/>
</dbReference>
<dbReference type="InterPro" id="IPR013968">
    <property type="entry name" value="PKS_KR"/>
</dbReference>
<dbReference type="PANTHER" id="PTHR43775:SF37">
    <property type="entry name" value="SI:DKEY-61P9.11"/>
    <property type="match status" value="1"/>
</dbReference>
<dbReference type="PROSITE" id="PS00606">
    <property type="entry name" value="KS3_1"/>
    <property type="match status" value="1"/>
</dbReference>
<dbReference type="InterPro" id="IPR018201">
    <property type="entry name" value="Ketoacyl_synth_AS"/>
</dbReference>
<evidence type="ECO:0000313" key="6">
    <source>
        <dbReference type="Proteomes" id="UP000002226"/>
    </source>
</evidence>
<dbReference type="InterPro" id="IPR050091">
    <property type="entry name" value="PKS_NRPS_Biosynth_Enz"/>
</dbReference>
<gene>
    <name evidence="5" type="ORF">TGVEG_204560C</name>
</gene>
<dbReference type="GO" id="GO:0047879">
    <property type="term" value="F:erythronolide synthase activity"/>
    <property type="evidence" value="ECO:0007669"/>
    <property type="project" value="UniProtKB-EC"/>
</dbReference>
<dbReference type="Pfam" id="PF02801">
    <property type="entry name" value="Ketoacyl-synt_C"/>
    <property type="match status" value="1"/>
</dbReference>
<evidence type="ECO:0000256" key="2">
    <source>
        <dbReference type="ARBA" id="ARBA00022553"/>
    </source>
</evidence>
<dbReference type="GO" id="GO:0050111">
    <property type="term" value="F:mycocerosate synthase activity"/>
    <property type="evidence" value="ECO:0007669"/>
    <property type="project" value="UniProtKB-EC"/>
</dbReference>
<dbReference type="SUPFAM" id="SSF53901">
    <property type="entry name" value="Thiolase-like"/>
    <property type="match status" value="1"/>
</dbReference>
<dbReference type="SUPFAM" id="SSF55048">
    <property type="entry name" value="Probable ACP-binding domain of malonyl-CoA ACP transacylase"/>
    <property type="match status" value="1"/>
</dbReference>
<dbReference type="InterPro" id="IPR014043">
    <property type="entry name" value="Acyl_transferase_dom"/>
</dbReference>
<keyword evidence="6" id="KW-1185">Reference proteome</keyword>
<dbReference type="Gene3D" id="3.40.366.10">
    <property type="entry name" value="Malonyl-Coenzyme A Acyl Carrier Protein, domain 2"/>
    <property type="match status" value="1"/>
</dbReference>
<dbReference type="GO" id="GO:0006633">
    <property type="term" value="P:fatty acid biosynthetic process"/>
    <property type="evidence" value="ECO:0007669"/>
    <property type="project" value="InterPro"/>
</dbReference>
<dbReference type="InterPro" id="IPR014030">
    <property type="entry name" value="Ketoacyl_synth_N"/>
</dbReference>
<dbReference type="InterPro" id="IPR001227">
    <property type="entry name" value="Ac_transferase_dom_sf"/>
</dbReference>
<dbReference type="VEuPathDB" id="ToxoDB:TGVEG_204560C"/>
<accession>V4YYG7</accession>
<dbReference type="InterPro" id="IPR016039">
    <property type="entry name" value="Thiolase-like"/>
</dbReference>
<dbReference type="Pfam" id="PF00109">
    <property type="entry name" value="ketoacyl-synt"/>
    <property type="match status" value="1"/>
</dbReference>
<name>V4YYG7_TOXGV</name>
<dbReference type="Proteomes" id="UP000002226">
    <property type="component" value="Unassembled WGS sequence"/>
</dbReference>
<dbReference type="EMBL" id="AAYL02000114">
    <property type="protein sequence ID" value="ESS33129.1"/>
    <property type="molecule type" value="Genomic_DNA"/>
</dbReference>
<dbReference type="InterPro" id="IPR057326">
    <property type="entry name" value="KR_dom"/>
</dbReference>
<evidence type="ECO:0000259" key="4">
    <source>
        <dbReference type="PROSITE" id="PS52004"/>
    </source>
</evidence>
<dbReference type="Gene3D" id="3.40.50.720">
    <property type="entry name" value="NAD(P)-binding Rossmann-like Domain"/>
    <property type="match status" value="2"/>
</dbReference>
<organism evidence="5 6">
    <name type="scientific">Toxoplasma gondii (strain ATCC 50861 / VEG)</name>
    <dbReference type="NCBI Taxonomy" id="432359"/>
    <lineage>
        <taxon>Eukaryota</taxon>
        <taxon>Sar</taxon>
        <taxon>Alveolata</taxon>
        <taxon>Apicomplexa</taxon>
        <taxon>Conoidasida</taxon>
        <taxon>Coccidia</taxon>
        <taxon>Eucoccidiorida</taxon>
        <taxon>Eimeriorina</taxon>
        <taxon>Sarcocystidae</taxon>
        <taxon>Toxoplasma</taxon>
    </lineage>
</organism>
<dbReference type="InterPro" id="IPR020841">
    <property type="entry name" value="PKS_Beta-ketoAc_synthase_dom"/>
</dbReference>
<dbReference type="Gene3D" id="3.40.47.10">
    <property type="match status" value="1"/>
</dbReference>
<evidence type="ECO:0000313" key="5">
    <source>
        <dbReference type="EMBL" id="ESS33129.1"/>
    </source>
</evidence>
<dbReference type="SMART" id="SM00827">
    <property type="entry name" value="PKS_AT"/>
    <property type="match status" value="1"/>
</dbReference>
<comment type="caution">
    <text evidence="5">The sequence shown here is derived from an EMBL/GenBank/DDBJ whole genome shotgun (WGS) entry which is preliminary data.</text>
</comment>
<dbReference type="InterPro" id="IPR014031">
    <property type="entry name" value="Ketoacyl_synth_C"/>
</dbReference>
<keyword evidence="1" id="KW-0596">Phosphopantetheine</keyword>
<dbReference type="SUPFAM" id="SSF51735">
    <property type="entry name" value="NAD(P)-binding Rossmann-fold domains"/>
    <property type="match status" value="2"/>
</dbReference>
<dbReference type="PROSITE" id="PS52004">
    <property type="entry name" value="KS3_2"/>
    <property type="match status" value="1"/>
</dbReference>
<sequence length="1847" mass="203417">VWLFTGQGSQYVNMAKSLYETEESFRQTVKECSAYLATEKLLPTEGPSSLEDIIYPGQDADAEEAEHLLMQTQYSQVAIFVVELALTRVLKERGLRPAAVLGHSLGEYAAAVTAGVFSWRDALRVVAVRARIMSEQDPQDGVMAACRLSAAEVQAALDSDLKNLKSVAVAADNGPRSVVVSGRRSEVEEVLSFFSISGRARFLRVSHAFHSPLMAGAVEPVSRLFERVEFSEPAIPFISTVLGRLAVGSELSDALYWSEQITKSVRFREAVVAAFGGAVAGLSAVEVGPKRTLANIGAAYVNGATHPGCAWLCVIEGPATSESGSQFESFLKQVASLSSRKLHWNHRTFPLARLQEQKTEDAGQNLRSMAKPSPHSQPSIWSEKWAYHSSVPENDAAFKVPKKAWIIVGVPSQHMAEVLLSLKRMGLDTSRVCGLGAISSMETLQNLVQGGTWAGMLVVSGLWATVSAVESLTETAHILRHYACLSTEIEVPVLAVVTRGAQRSVVSPETFGQRERPTLESVPQQNQVFGHLEDEVPVHAGLLAFCRTLRLEMGRCCRRFKPFLYFDTDRLHPRQSKESLDYHLGAVLKWLSRNDVPASFSEQIRPDSDTLREWDIVIRKQSYFVPRVAPVLLKQPSTTAAGRIQKAKSYIVTGGLGGIGIVVASWLLRQGAGRIFLWSRRGVPTDDVKETNQWCELNAAMETGRIQTVSCDVSEIEQVRHSIVLAVTDSILGGIFHCAGTEGKGKLQDVSQQDIADVNALQEALKIKLPASLLVEYACLKDIIQFIMENCFSDAARSTSDLVPLVTREPAANDQGFAVVGMGCRIPKNATTTEEFWDMLLHEIDAVCEIPMDRFNIDAFYDPDPEQDKCYTREAALLDHPDFFDNTFFNLSDQEVLAIDPQQRVLLEVAYEALFEAGFTKEALLGKDFGVFCAAYNNDFQFTNLTQGKATMCVFDKGEGRGRIPSLGEAAGYPEPGGFMCFIPNRISYSFGLTGPSIGIDAACASSLVAFDAAVTKLKRGACSGALVGGVNIILSPTFFLGGCKAHQFSRAGRCKTFDCNADGLVRGEGCGAAFLLPLDAARETGAFVHAVVRGSATCHYGRSSQITSPNTRALTRVLRLSLQDASTAPSLVRYYEAHGTATVLGDVIEMSAVKDVFQTGRNAAAPLHMGTVHNNIGHLDAAAGIVAFLKTVLCLKHRFVPANIHFKSLHPDIHGIDTQLIKYTRESHSIMTDDVATGVRKTIFGANLAYGMGGSVAAIITESGDEEADRRSLKAAPRHVWNHRRFPLNTQKFVYLMGAMGQISMDDMPTPQSDVIHVMKRLSATALNVAFMRKLSPSTCAAGSIRSVFLTGATGFIGSQVLFHLLQVKRQDPKLGTEDKKLTIYCLVRARDRAHGIYRIRDSLVGRGIEWKHEFDQQVIPVIGNLEEGENMGLGPKQMQYLEQTVDAVYHAADYVNFAAPYDALRKSNVLSLIPILKLCTTYVAKPLHLVSNFAHHLQYFAGFSEDLNIAVDETVSPPLSPASIDRLEQQMPAGIIGYPWTKWAVEEIIGRMKDVLHERCEEEGQRVSMEESEKNDILSKFQVTVYRLPNSCVYYNNGYTNFANASLSLVLASAQERMIPPGVLPVGAPFLTTPVDLITGILVKLSMTERKRHHVYHLVSLRVARRKHVVQAIKWLFPDSVECTADELFRRIDENKENSPAHPLRAAMRFWRRYWYSSDTDRDSPFPVAVNNVEDDLPGVMATFPSLADTWLRMASYCVKNYHMVRHPFTLAISFERLKKAIAGITKQRIDELALPSQTQELLNETCSTEDTTDIAAVKALVEHANLRKYDDCAVSDVPDPRARA</sequence>
<feature type="domain" description="Ketosynthase family 3 (KS3)" evidence="4">
    <location>
        <begin position="814"/>
        <end position="1264"/>
    </location>
</feature>
<dbReference type="GO" id="GO:0004312">
    <property type="term" value="F:fatty acid synthase activity"/>
    <property type="evidence" value="ECO:0007669"/>
    <property type="project" value="TreeGrafter"/>
</dbReference>
<keyword evidence="5" id="KW-0012">Acyltransferase</keyword>
<evidence type="ECO:0000256" key="3">
    <source>
        <dbReference type="ARBA" id="ARBA00022679"/>
    </source>
</evidence>